<reference evidence="3 4" key="1">
    <citation type="submission" date="2019-02" db="EMBL/GenBank/DDBJ databases">
        <title>Haloarcula mannanilyticum sp. nov., a mannan degrading haloarchaeon isolated from commercial salt.</title>
        <authorList>
            <person name="Enomoto S."/>
            <person name="Shimane Y."/>
            <person name="Kamekura M."/>
            <person name="Ito T."/>
            <person name="Moriya O."/>
            <person name="Ihara K."/>
            <person name="Takahashi-Ando N."/>
            <person name="Fukushima Y."/>
            <person name="Yoshida Y."/>
            <person name="Usama R."/>
            <person name="Takai K."/>
            <person name="Minegishi H."/>
        </authorList>
    </citation>
    <scope>NUCLEOTIDE SEQUENCE [LARGE SCALE GENOMIC DNA]</scope>
    <source>
        <strain evidence="3 4">MD130-1</strain>
    </source>
</reference>
<name>A0A4C2EJE2_9EURY</name>
<sequence length="142" mass="15247">MGRFSTDTVGMTEGIGVAVLVGLTLLVTAIVGLNVLVIEDDDGGPQANFSYDYVEDNELLIVTHERGDEFEAGNIEFEGPSKTVTWAKLANRDPDATIGPGDIAQLSSGSAYERRVSARDTITIYHNASGNRTQLDQWNGAN</sequence>
<comment type="caution">
    <text evidence="3">The sequence shown here is derived from an EMBL/GenBank/DDBJ whole genome shotgun (WGS) entry which is preliminary data.</text>
</comment>
<evidence type="ECO:0000313" key="4">
    <source>
        <dbReference type="Proteomes" id="UP000304382"/>
    </source>
</evidence>
<dbReference type="EMBL" id="BIXZ01000001">
    <property type="protein sequence ID" value="GCF12713.1"/>
    <property type="molecule type" value="Genomic_DNA"/>
</dbReference>
<dbReference type="Proteomes" id="UP000304382">
    <property type="component" value="Unassembled WGS sequence"/>
</dbReference>
<accession>A0A4C2EJE2</accession>
<organism evidence="3 4">
    <name type="scientific">Haloarcula mannanilytica</name>
    <dbReference type="NCBI Taxonomy" id="2509225"/>
    <lineage>
        <taxon>Archaea</taxon>
        <taxon>Methanobacteriati</taxon>
        <taxon>Methanobacteriota</taxon>
        <taxon>Stenosarchaea group</taxon>
        <taxon>Halobacteria</taxon>
        <taxon>Halobacteriales</taxon>
        <taxon>Haloarculaceae</taxon>
        <taxon>Haloarcula</taxon>
    </lineage>
</organism>
<evidence type="ECO:0000256" key="1">
    <source>
        <dbReference type="SAM" id="Phobius"/>
    </source>
</evidence>
<keyword evidence="4" id="KW-1185">Reference proteome</keyword>
<dbReference type="AlphaFoldDB" id="A0A4C2EJE2"/>
<dbReference type="InterPro" id="IPR012859">
    <property type="entry name" value="Pilin_N_archaeal"/>
</dbReference>
<proteinExistence type="predicted"/>
<gene>
    <name evidence="3" type="ORF">Harman_06480</name>
</gene>
<feature type="domain" description="Archaeal Type IV pilin N-terminal" evidence="2">
    <location>
        <begin position="15"/>
        <end position="77"/>
    </location>
</feature>
<dbReference type="Pfam" id="PF07790">
    <property type="entry name" value="Pilin_N"/>
    <property type="match status" value="1"/>
</dbReference>
<keyword evidence="1" id="KW-1133">Transmembrane helix</keyword>
<dbReference type="OrthoDB" id="230854at2157"/>
<evidence type="ECO:0000259" key="2">
    <source>
        <dbReference type="Pfam" id="PF07790"/>
    </source>
</evidence>
<keyword evidence="1" id="KW-0812">Transmembrane</keyword>
<dbReference type="RefSeq" id="WP_137682385.1">
    <property type="nucleotide sequence ID" value="NZ_BIXZ01000001.1"/>
</dbReference>
<feature type="transmembrane region" description="Helical" evidence="1">
    <location>
        <begin position="15"/>
        <end position="37"/>
    </location>
</feature>
<evidence type="ECO:0000313" key="3">
    <source>
        <dbReference type="EMBL" id="GCF12713.1"/>
    </source>
</evidence>
<protein>
    <recommendedName>
        <fullName evidence="2">Archaeal Type IV pilin N-terminal domain-containing protein</fullName>
    </recommendedName>
</protein>
<keyword evidence="1" id="KW-0472">Membrane</keyword>